<feature type="domain" description="NAD(P)-binding" evidence="1">
    <location>
        <begin position="10"/>
        <end position="126"/>
    </location>
</feature>
<comment type="caution">
    <text evidence="2">The sequence shown here is derived from an EMBL/GenBank/DDBJ whole genome shotgun (WGS) entry which is preliminary data.</text>
</comment>
<dbReference type="PANTHER" id="PTHR14097">
    <property type="entry name" value="OXIDOREDUCTASE HTATIP2"/>
    <property type="match status" value="1"/>
</dbReference>
<organism evidence="2 3">
    <name type="scientific">Shewanella intestini</name>
    <dbReference type="NCBI Taxonomy" id="2017544"/>
    <lineage>
        <taxon>Bacteria</taxon>
        <taxon>Pseudomonadati</taxon>
        <taxon>Pseudomonadota</taxon>
        <taxon>Gammaproteobacteria</taxon>
        <taxon>Alteromonadales</taxon>
        <taxon>Shewanellaceae</taxon>
        <taxon>Shewanella</taxon>
    </lineage>
</organism>
<dbReference type="InterPro" id="IPR036291">
    <property type="entry name" value="NAD(P)-bd_dom_sf"/>
</dbReference>
<dbReference type="Gene3D" id="3.40.50.720">
    <property type="entry name" value="NAD(P)-binding Rossmann-like Domain"/>
    <property type="match status" value="1"/>
</dbReference>
<dbReference type="EMBL" id="JAAIKR010000016">
    <property type="protein sequence ID" value="MBR9729148.1"/>
    <property type="molecule type" value="Genomic_DNA"/>
</dbReference>
<evidence type="ECO:0000313" key="3">
    <source>
        <dbReference type="Proteomes" id="UP000811844"/>
    </source>
</evidence>
<gene>
    <name evidence="2" type="ORF">G3R48_14300</name>
</gene>
<sequence>MSKKTVVMLGATGAVGNHCALVLSEHPEVKKLTLLGRRIASNIQADIVNQHIIDIFNPDSYRHLLTGHNTAVCTLGVGSPTQVSQQAFIKIDRDAVLAFASACKEAGVLEFALLSSIGANAKSKNYYMRTKGELEQGLQALGFTRLSLFHPSMILTPENRYGLSQAIALRVCKLINPFFFGSASRFKGIPVAILGQAIALHVTKPYQAQCNESTQILHWQDMMDLHQ</sequence>
<dbReference type="SUPFAM" id="SSF51735">
    <property type="entry name" value="NAD(P)-binding Rossmann-fold domains"/>
    <property type="match status" value="1"/>
</dbReference>
<evidence type="ECO:0000313" key="2">
    <source>
        <dbReference type="EMBL" id="MBR9729148.1"/>
    </source>
</evidence>
<evidence type="ECO:0000259" key="1">
    <source>
        <dbReference type="Pfam" id="PF13460"/>
    </source>
</evidence>
<name>A0ABS5I544_9GAMM</name>
<dbReference type="InterPro" id="IPR016040">
    <property type="entry name" value="NAD(P)-bd_dom"/>
</dbReference>
<dbReference type="RefSeq" id="WP_194823918.1">
    <property type="nucleotide sequence ID" value="NZ_JAAIKR010000016.1"/>
</dbReference>
<keyword evidence="3" id="KW-1185">Reference proteome</keyword>
<dbReference type="PANTHER" id="PTHR14097:SF7">
    <property type="entry name" value="OXIDOREDUCTASE HTATIP2"/>
    <property type="match status" value="1"/>
</dbReference>
<protein>
    <submittedName>
        <fullName evidence="2">NAD(P)H-binding protein</fullName>
    </submittedName>
</protein>
<proteinExistence type="predicted"/>
<dbReference type="Proteomes" id="UP000811844">
    <property type="component" value="Unassembled WGS sequence"/>
</dbReference>
<dbReference type="Pfam" id="PF13460">
    <property type="entry name" value="NAD_binding_10"/>
    <property type="match status" value="1"/>
</dbReference>
<accession>A0ABS5I544</accession>
<reference evidence="2 3" key="1">
    <citation type="submission" date="2020-02" db="EMBL/GenBank/DDBJ databases">
        <title>Shewanella WXL01 sp. nov., a marine bacterium isolated from green algae in Luhuitou Fringing Reef (Northern South China Sea).</title>
        <authorList>
            <person name="Wang X."/>
        </authorList>
    </citation>
    <scope>NUCLEOTIDE SEQUENCE [LARGE SCALE GENOMIC DNA]</scope>
    <source>
        <strain evidence="2 3">MCCC 1A01895</strain>
    </source>
</reference>